<organism evidence="7 8">
    <name type="scientific">Paenibacillus piri</name>
    <dbReference type="NCBI Taxonomy" id="2547395"/>
    <lineage>
        <taxon>Bacteria</taxon>
        <taxon>Bacillati</taxon>
        <taxon>Bacillota</taxon>
        <taxon>Bacilli</taxon>
        <taxon>Bacillales</taxon>
        <taxon>Paenibacillaceae</taxon>
        <taxon>Paenibacillus</taxon>
    </lineage>
</organism>
<dbReference type="SUPFAM" id="SSF53850">
    <property type="entry name" value="Periplasmic binding protein-like II"/>
    <property type="match status" value="1"/>
</dbReference>
<keyword evidence="8" id="KW-1185">Reference proteome</keyword>
<keyword evidence="2 6" id="KW-0732">Signal</keyword>
<evidence type="ECO:0000313" key="7">
    <source>
        <dbReference type="EMBL" id="TDF99482.1"/>
    </source>
</evidence>
<keyword evidence="3" id="KW-0472">Membrane</keyword>
<evidence type="ECO:0000256" key="3">
    <source>
        <dbReference type="ARBA" id="ARBA00023136"/>
    </source>
</evidence>
<dbReference type="PROSITE" id="PS51257">
    <property type="entry name" value="PROKAR_LIPOPROTEIN"/>
    <property type="match status" value="1"/>
</dbReference>
<dbReference type="RefSeq" id="WP_133226019.1">
    <property type="nucleotide sequence ID" value="NZ_SMRT01000002.1"/>
</dbReference>
<feature type="signal peptide" evidence="6">
    <location>
        <begin position="1"/>
        <end position="25"/>
    </location>
</feature>
<gene>
    <name evidence="7" type="ORF">E1757_06430</name>
</gene>
<keyword evidence="5" id="KW-0449">Lipoprotein</keyword>
<evidence type="ECO:0000313" key="8">
    <source>
        <dbReference type="Proteomes" id="UP000295636"/>
    </source>
</evidence>
<name>A0A4R5KVF5_9BACL</name>
<dbReference type="InterPro" id="IPR006059">
    <property type="entry name" value="SBP"/>
</dbReference>
<feature type="chain" id="PRO_5038952441" evidence="6">
    <location>
        <begin position="26"/>
        <end position="509"/>
    </location>
</feature>
<keyword evidence="1" id="KW-1003">Cell membrane</keyword>
<dbReference type="Proteomes" id="UP000295636">
    <property type="component" value="Unassembled WGS sequence"/>
</dbReference>
<evidence type="ECO:0000256" key="5">
    <source>
        <dbReference type="ARBA" id="ARBA00023288"/>
    </source>
</evidence>
<proteinExistence type="predicted"/>
<dbReference type="PANTHER" id="PTHR43649">
    <property type="entry name" value="ARABINOSE-BINDING PROTEIN-RELATED"/>
    <property type="match status" value="1"/>
</dbReference>
<evidence type="ECO:0000256" key="6">
    <source>
        <dbReference type="SAM" id="SignalP"/>
    </source>
</evidence>
<keyword evidence="4" id="KW-0564">Palmitate</keyword>
<evidence type="ECO:0000256" key="1">
    <source>
        <dbReference type="ARBA" id="ARBA00022475"/>
    </source>
</evidence>
<dbReference type="PANTHER" id="PTHR43649:SF33">
    <property type="entry name" value="POLYGALACTURONAN_RHAMNOGALACTURONAN-BINDING PROTEIN YTCQ"/>
    <property type="match status" value="1"/>
</dbReference>
<dbReference type="Gene3D" id="3.40.190.10">
    <property type="entry name" value="Periplasmic binding protein-like II"/>
    <property type="match status" value="2"/>
</dbReference>
<dbReference type="AlphaFoldDB" id="A0A4R5KVF5"/>
<reference evidence="7 8" key="1">
    <citation type="submission" date="2019-03" db="EMBL/GenBank/DDBJ databases">
        <title>This is whole genome sequence of Paenibacillus sp MS74 strain.</title>
        <authorList>
            <person name="Trinh H.N."/>
        </authorList>
    </citation>
    <scope>NUCLEOTIDE SEQUENCE [LARGE SCALE GENOMIC DNA]</scope>
    <source>
        <strain evidence="7 8">MS74</strain>
    </source>
</reference>
<dbReference type="Pfam" id="PF13416">
    <property type="entry name" value="SBP_bac_8"/>
    <property type="match status" value="1"/>
</dbReference>
<evidence type="ECO:0000256" key="2">
    <source>
        <dbReference type="ARBA" id="ARBA00022729"/>
    </source>
</evidence>
<accession>A0A4R5KVF5</accession>
<comment type="caution">
    <text evidence="7">The sequence shown here is derived from an EMBL/GenBank/DDBJ whole genome shotgun (WGS) entry which is preliminary data.</text>
</comment>
<dbReference type="InterPro" id="IPR050490">
    <property type="entry name" value="Bact_solute-bd_prot1"/>
</dbReference>
<sequence>MQRKKLRRRFIAGSTSTALIISLLAACTGGEGGSVKMDNGKQNPGEEGMLQISTMFPLYTEVPDMNNAYWTEVKKRSNTNLDILWVPNANYASKLELMLASGDIPEVVNGPAVNPTPTFYKAIQNGMFWDLTPLLGDFSEYPNLKKLKEKFDISKVDGKIYGLPRLRSETQASIHMRKDLLDELGIPSPTTLDEFKNAMKAIIKAKPGTIGLTMHGVLSGNAPFAAAFGVYDTSYDKDGGFIRDILTPQFADMVEWFRGLYADGLLPREFSTMKETQAEDLFASGRAIAYSRIINRDWQYTETNRKTNPKAFVRSVELKGPKGYAIKLDPGFAAPLYISSKVPVEKVKRMLKYFDSTATKEYLFLGEYGVQGIHHTLNADGLPIMTTQGFKEINIGSYHPFVLTTDNGFKVRNPNAPPEFNKETEKLVADWDKKGVINPFERYNSPTFNDIWPKFQSEYDTKIVQAVIGDITINEFKTYQEQLRNKPEMKKAFQEYTKAEKEVKANMGK</sequence>
<dbReference type="OrthoDB" id="9787283at2"/>
<dbReference type="EMBL" id="SMRT01000002">
    <property type="protein sequence ID" value="TDF99482.1"/>
    <property type="molecule type" value="Genomic_DNA"/>
</dbReference>
<protein>
    <submittedName>
        <fullName evidence="7">Extracellular solute-binding protein</fullName>
    </submittedName>
</protein>
<evidence type="ECO:0000256" key="4">
    <source>
        <dbReference type="ARBA" id="ARBA00023139"/>
    </source>
</evidence>